<accession>A0A3R7QLY6</accession>
<protein>
    <submittedName>
        <fullName evidence="2">Uncharacterized protein</fullName>
    </submittedName>
</protein>
<dbReference type="OrthoDB" id="5975505at2759"/>
<dbReference type="Proteomes" id="UP000283509">
    <property type="component" value="Unassembled WGS sequence"/>
</dbReference>
<proteinExistence type="predicted"/>
<sequence>MTAGTRETTVACSGPEPAVLLEFSSLRRSRMVHKAAQPVQESDRLVVATSNKNLRGTVTSDLTCKSSHSGRNCRRLDVQVSNSSSNSGTATVTTVCGCCKRKFVDDDMYDLKVVKATADMDTKAPFDALLLFGLVSSSRPRLQAPFDALLPFPSLFVSQPPSTPSSPSASSPSSLRRPPPLRPRLPAPFDALLLFGLVSQPPSTPSSRRSDAPVLFSFEKI</sequence>
<evidence type="ECO:0000313" key="3">
    <source>
        <dbReference type="Proteomes" id="UP000283509"/>
    </source>
</evidence>
<dbReference type="EMBL" id="QCYY01000707">
    <property type="protein sequence ID" value="ROT83269.1"/>
    <property type="molecule type" value="Genomic_DNA"/>
</dbReference>
<reference evidence="2 3" key="2">
    <citation type="submission" date="2019-01" db="EMBL/GenBank/DDBJ databases">
        <title>The decoding of complex shrimp genome reveals the adaptation for benthos swimmer, frequently molting mechanism and breeding impact on genome.</title>
        <authorList>
            <person name="Sun Y."/>
            <person name="Gao Y."/>
            <person name="Yu Y."/>
        </authorList>
    </citation>
    <scope>NUCLEOTIDE SEQUENCE [LARGE SCALE GENOMIC DNA]</scope>
    <source>
        <tissue evidence="2">Muscle</tissue>
    </source>
</reference>
<evidence type="ECO:0000256" key="1">
    <source>
        <dbReference type="SAM" id="MobiDB-lite"/>
    </source>
</evidence>
<name>A0A3R7QLY6_PENVA</name>
<reference evidence="2 3" key="1">
    <citation type="submission" date="2018-04" db="EMBL/GenBank/DDBJ databases">
        <authorList>
            <person name="Zhang X."/>
            <person name="Yuan J."/>
            <person name="Li F."/>
            <person name="Xiang J."/>
        </authorList>
    </citation>
    <scope>NUCLEOTIDE SEQUENCE [LARGE SCALE GENOMIC DNA]</scope>
    <source>
        <tissue evidence="2">Muscle</tissue>
    </source>
</reference>
<organism evidence="2 3">
    <name type="scientific">Penaeus vannamei</name>
    <name type="common">Whiteleg shrimp</name>
    <name type="synonym">Litopenaeus vannamei</name>
    <dbReference type="NCBI Taxonomy" id="6689"/>
    <lineage>
        <taxon>Eukaryota</taxon>
        <taxon>Metazoa</taxon>
        <taxon>Ecdysozoa</taxon>
        <taxon>Arthropoda</taxon>
        <taxon>Crustacea</taxon>
        <taxon>Multicrustacea</taxon>
        <taxon>Malacostraca</taxon>
        <taxon>Eumalacostraca</taxon>
        <taxon>Eucarida</taxon>
        <taxon>Decapoda</taxon>
        <taxon>Dendrobranchiata</taxon>
        <taxon>Penaeoidea</taxon>
        <taxon>Penaeidae</taxon>
        <taxon>Penaeus</taxon>
    </lineage>
</organism>
<gene>
    <name evidence="2" type="ORF">C7M84_023552</name>
</gene>
<comment type="caution">
    <text evidence="2">The sequence shown here is derived from an EMBL/GenBank/DDBJ whole genome shotgun (WGS) entry which is preliminary data.</text>
</comment>
<feature type="compositionally biased region" description="Low complexity" evidence="1">
    <location>
        <begin position="165"/>
        <end position="176"/>
    </location>
</feature>
<dbReference type="AlphaFoldDB" id="A0A3R7QLY6"/>
<keyword evidence="3" id="KW-1185">Reference proteome</keyword>
<evidence type="ECO:0000313" key="2">
    <source>
        <dbReference type="EMBL" id="ROT83269.1"/>
    </source>
</evidence>
<feature type="region of interest" description="Disordered" evidence="1">
    <location>
        <begin position="160"/>
        <end position="184"/>
    </location>
</feature>